<comment type="caution">
    <text evidence="1">The sequence shown here is derived from an EMBL/GenBank/DDBJ whole genome shotgun (WGS) entry which is preliminary data.</text>
</comment>
<dbReference type="EMBL" id="JAOB01000093">
    <property type="protein sequence ID" value="EUA06707.1"/>
    <property type="molecule type" value="Genomic_DNA"/>
</dbReference>
<reference evidence="1" key="1">
    <citation type="submission" date="2014-01" db="EMBL/GenBank/DDBJ databases">
        <authorList>
            <person name="Brown-Elliot B."/>
            <person name="Wallace R."/>
            <person name="Lenaerts A."/>
            <person name="Ordway D."/>
            <person name="DeGroote M.A."/>
            <person name="Parker T."/>
            <person name="Sizemore C."/>
            <person name="Tallon L.J."/>
            <person name="Sadzewicz L.K."/>
            <person name="Sengamalay N."/>
            <person name="Fraser C.M."/>
            <person name="Hine E."/>
            <person name="Shefchek K.A."/>
            <person name="Das S.P."/>
            <person name="Tettelin H."/>
        </authorList>
    </citation>
    <scope>NUCLEOTIDE SEQUENCE [LARGE SCALE GENOMIC DNA]</scope>
    <source>
        <strain evidence="1">4042</strain>
    </source>
</reference>
<dbReference type="AlphaFoldDB" id="X7YHP7"/>
<organism evidence="1">
    <name type="scientific">Mycobacterium xenopi 4042</name>
    <dbReference type="NCBI Taxonomy" id="1299334"/>
    <lineage>
        <taxon>Bacteria</taxon>
        <taxon>Bacillati</taxon>
        <taxon>Actinomycetota</taxon>
        <taxon>Actinomycetes</taxon>
        <taxon>Mycobacteriales</taxon>
        <taxon>Mycobacteriaceae</taxon>
        <taxon>Mycobacterium</taxon>
    </lineage>
</organism>
<sequence length="38" mass="4342">MTSVEPMKRSNDRVQRYGNILVPALTAEEKHLCALLRT</sequence>
<accession>X7YHP7</accession>
<gene>
    <name evidence="1" type="ORF">I553_0186</name>
</gene>
<evidence type="ECO:0000313" key="1">
    <source>
        <dbReference type="EMBL" id="EUA06707.1"/>
    </source>
</evidence>
<name>X7YHP7_MYCXE</name>
<protein>
    <submittedName>
        <fullName evidence="1">Uncharacterized protein</fullName>
    </submittedName>
</protein>
<proteinExistence type="predicted"/>